<evidence type="ECO:0000256" key="2">
    <source>
        <dbReference type="SAM" id="MobiDB-lite"/>
    </source>
</evidence>
<proteinExistence type="predicted"/>
<name>A0A7S2U7I8_9STRA</name>
<keyword evidence="1" id="KW-0175">Coiled coil</keyword>
<feature type="coiled-coil region" evidence="1">
    <location>
        <begin position="119"/>
        <end position="210"/>
    </location>
</feature>
<gene>
    <name evidence="3" type="ORF">ASEP1449_LOCUS2856</name>
</gene>
<protein>
    <submittedName>
        <fullName evidence="3">Uncharacterized protein</fullName>
    </submittedName>
</protein>
<accession>A0A7S2U7I8</accession>
<dbReference type="AlphaFoldDB" id="A0A7S2U7I8"/>
<organism evidence="3">
    <name type="scientific">Attheya septentrionalis</name>
    <dbReference type="NCBI Taxonomy" id="420275"/>
    <lineage>
        <taxon>Eukaryota</taxon>
        <taxon>Sar</taxon>
        <taxon>Stramenopiles</taxon>
        <taxon>Ochrophyta</taxon>
        <taxon>Bacillariophyta</taxon>
        <taxon>Coscinodiscophyceae</taxon>
        <taxon>Chaetocerotophycidae</taxon>
        <taxon>Chaetocerotales</taxon>
        <taxon>Attheyaceae</taxon>
        <taxon>Attheya</taxon>
    </lineage>
</organism>
<evidence type="ECO:0000313" key="3">
    <source>
        <dbReference type="EMBL" id="CAD9811032.1"/>
    </source>
</evidence>
<evidence type="ECO:0000256" key="1">
    <source>
        <dbReference type="SAM" id="Coils"/>
    </source>
</evidence>
<reference evidence="3" key="1">
    <citation type="submission" date="2021-01" db="EMBL/GenBank/DDBJ databases">
        <authorList>
            <person name="Corre E."/>
            <person name="Pelletier E."/>
            <person name="Niang G."/>
            <person name="Scheremetjew M."/>
            <person name="Finn R."/>
            <person name="Kale V."/>
            <person name="Holt S."/>
            <person name="Cochrane G."/>
            <person name="Meng A."/>
            <person name="Brown T."/>
            <person name="Cohen L."/>
        </authorList>
    </citation>
    <scope>NUCLEOTIDE SEQUENCE</scope>
    <source>
        <strain evidence="3">CCMP2084</strain>
    </source>
</reference>
<dbReference type="EMBL" id="HBHQ01004304">
    <property type="protein sequence ID" value="CAD9811032.1"/>
    <property type="molecule type" value="Transcribed_RNA"/>
</dbReference>
<feature type="compositionally biased region" description="Basic and acidic residues" evidence="2">
    <location>
        <begin position="79"/>
        <end position="90"/>
    </location>
</feature>
<feature type="region of interest" description="Disordered" evidence="2">
    <location>
        <begin position="79"/>
        <end position="108"/>
    </location>
</feature>
<sequence>MTQLWKSENEKLRNEFTNEIDSWKSRLESREAEFAAKLHREKRLLQETKDRNAAKVIGKHEEIEEDNLHSIDSKYKEEFSSPVADNKDVRTLSGAENDYSRKEAPRSDTVSASKIEGIIQRLTNEIDEKTAAASKNERAFKAKIELLEMEISKKTLKLKVMEKTHTKHDNVIHHRHEQDKVAVETMQGMYRALEEKYIQLEKKCSSVEAQLIVKQEERQELITVIRSFGPTMKSGKEKERLSVDEVEKIANSLEEIAVANRKYKKKLHELLYDV</sequence>